<dbReference type="InterPro" id="IPR032710">
    <property type="entry name" value="NTF2-like_dom_sf"/>
</dbReference>
<dbReference type="Gene3D" id="3.10.450.50">
    <property type="match status" value="1"/>
</dbReference>
<reference evidence="1" key="1">
    <citation type="submission" date="2019-08" db="EMBL/GenBank/DDBJ databases">
        <authorList>
            <person name="Kucharzyk K."/>
            <person name="Murdoch R.W."/>
            <person name="Higgins S."/>
            <person name="Loffler F."/>
        </authorList>
    </citation>
    <scope>NUCLEOTIDE SEQUENCE</scope>
</reference>
<dbReference type="Pfam" id="PF07366">
    <property type="entry name" value="SnoaL"/>
    <property type="match status" value="1"/>
</dbReference>
<organism evidence="1">
    <name type="scientific">bioreactor metagenome</name>
    <dbReference type="NCBI Taxonomy" id="1076179"/>
    <lineage>
        <taxon>unclassified sequences</taxon>
        <taxon>metagenomes</taxon>
        <taxon>ecological metagenomes</taxon>
    </lineage>
</organism>
<evidence type="ECO:0000313" key="1">
    <source>
        <dbReference type="EMBL" id="MPN30397.1"/>
    </source>
</evidence>
<gene>
    <name evidence="1" type="ORF">SDC9_177868</name>
</gene>
<proteinExistence type="predicted"/>
<dbReference type="InterPro" id="IPR009959">
    <property type="entry name" value="Cyclase_SnoaL-like"/>
</dbReference>
<dbReference type="PANTHER" id="PTHR38436">
    <property type="entry name" value="POLYKETIDE CYCLASE SNOAL-LIKE DOMAIN"/>
    <property type="match status" value="1"/>
</dbReference>
<sequence length="116" mass="13178">MNEIENYVDAKCKLRAGKEIFPIGLDGMKKHITEVRNTYPDFRIQVINQFFENEYVVSEIIAEGTHCGEFLGIKPTGKKLTFTGVNIDKVKNGKIVEHSGAINTFETFIKENIIKL</sequence>
<comment type="caution">
    <text evidence="1">The sequence shown here is derived from an EMBL/GenBank/DDBJ whole genome shotgun (WGS) entry which is preliminary data.</text>
</comment>
<dbReference type="GO" id="GO:0030638">
    <property type="term" value="P:polyketide metabolic process"/>
    <property type="evidence" value="ECO:0007669"/>
    <property type="project" value="InterPro"/>
</dbReference>
<dbReference type="EMBL" id="VSSQ01081497">
    <property type="protein sequence ID" value="MPN30397.1"/>
    <property type="molecule type" value="Genomic_DNA"/>
</dbReference>
<accession>A0A645GUG9</accession>
<dbReference type="PANTHER" id="PTHR38436:SF1">
    <property type="entry name" value="ESTER CYCLASE"/>
    <property type="match status" value="1"/>
</dbReference>
<protein>
    <recommendedName>
        <fullName evidence="2">SnoaL-like polyketide cyclase</fullName>
    </recommendedName>
</protein>
<dbReference type="AlphaFoldDB" id="A0A645GUG9"/>
<name>A0A645GUG9_9ZZZZ</name>
<dbReference type="SUPFAM" id="SSF54427">
    <property type="entry name" value="NTF2-like"/>
    <property type="match status" value="1"/>
</dbReference>
<evidence type="ECO:0008006" key="2">
    <source>
        <dbReference type="Google" id="ProtNLM"/>
    </source>
</evidence>